<dbReference type="InterPro" id="IPR014710">
    <property type="entry name" value="RmlC-like_jellyroll"/>
</dbReference>
<dbReference type="PANTHER" id="PTHR36440">
    <property type="entry name" value="PUTATIVE (AFU_ORTHOLOGUE AFUA_8G07350)-RELATED"/>
    <property type="match status" value="1"/>
</dbReference>
<accession>A0A543BSK6</accession>
<dbReference type="PANTHER" id="PTHR36440:SF1">
    <property type="entry name" value="PUTATIVE (AFU_ORTHOLOGUE AFUA_8G07350)-RELATED"/>
    <property type="match status" value="1"/>
</dbReference>
<dbReference type="InterPro" id="IPR053146">
    <property type="entry name" value="QDO-like"/>
</dbReference>
<dbReference type="OrthoDB" id="4227163at2"/>
<gene>
    <name evidence="2" type="ORF">FB559_8434</name>
</gene>
<organism evidence="2 3">
    <name type="scientific">Actinoallomurus bryophytorum</name>
    <dbReference type="NCBI Taxonomy" id="1490222"/>
    <lineage>
        <taxon>Bacteria</taxon>
        <taxon>Bacillati</taxon>
        <taxon>Actinomycetota</taxon>
        <taxon>Actinomycetes</taxon>
        <taxon>Streptosporangiales</taxon>
        <taxon>Thermomonosporaceae</taxon>
        <taxon>Actinoallomurus</taxon>
    </lineage>
</organism>
<sequence>MGVWGEDGWAVRPGEGRRVDIGGPHWLEVLVRGADVDQALGAFVFTHDVIEENPPHAHHGFMKIAYVLEGEYAFRVGDATFSGGPGTIVVIPQGSQHTFTTPTGGRMLFVSSPAGNEEMFLEMGRLGPDATAEQFQDLNARFQTNGLPGDGGVPWRQMRAAE</sequence>
<dbReference type="RefSeq" id="WP_141963405.1">
    <property type="nucleotide sequence ID" value="NZ_VFOZ01000003.1"/>
</dbReference>
<dbReference type="SUPFAM" id="SSF51182">
    <property type="entry name" value="RmlC-like cupins"/>
    <property type="match status" value="1"/>
</dbReference>
<dbReference type="InterPro" id="IPR011051">
    <property type="entry name" value="RmlC_Cupin_sf"/>
</dbReference>
<name>A0A543BSK6_9ACTN</name>
<dbReference type="Pfam" id="PF07883">
    <property type="entry name" value="Cupin_2"/>
    <property type="match status" value="1"/>
</dbReference>
<dbReference type="Proteomes" id="UP000316096">
    <property type="component" value="Unassembled WGS sequence"/>
</dbReference>
<protein>
    <submittedName>
        <fullName evidence="2">Cupin domain</fullName>
    </submittedName>
</protein>
<dbReference type="InterPro" id="IPR013096">
    <property type="entry name" value="Cupin_2"/>
</dbReference>
<dbReference type="AlphaFoldDB" id="A0A543BSK6"/>
<evidence type="ECO:0000313" key="2">
    <source>
        <dbReference type="EMBL" id="TQL87825.1"/>
    </source>
</evidence>
<comment type="caution">
    <text evidence="2">The sequence shown here is derived from an EMBL/GenBank/DDBJ whole genome shotgun (WGS) entry which is preliminary data.</text>
</comment>
<evidence type="ECO:0000259" key="1">
    <source>
        <dbReference type="Pfam" id="PF07883"/>
    </source>
</evidence>
<proteinExistence type="predicted"/>
<keyword evidence="3" id="KW-1185">Reference proteome</keyword>
<feature type="domain" description="Cupin type-2" evidence="1">
    <location>
        <begin position="51"/>
        <end position="110"/>
    </location>
</feature>
<reference evidence="2 3" key="1">
    <citation type="submission" date="2019-06" db="EMBL/GenBank/DDBJ databases">
        <title>Sequencing the genomes of 1000 actinobacteria strains.</title>
        <authorList>
            <person name="Klenk H.-P."/>
        </authorList>
    </citation>
    <scope>NUCLEOTIDE SEQUENCE [LARGE SCALE GENOMIC DNA]</scope>
    <source>
        <strain evidence="2 3">DSM 102200</strain>
    </source>
</reference>
<evidence type="ECO:0000313" key="3">
    <source>
        <dbReference type="Proteomes" id="UP000316096"/>
    </source>
</evidence>
<dbReference type="EMBL" id="VFOZ01000003">
    <property type="protein sequence ID" value="TQL87825.1"/>
    <property type="molecule type" value="Genomic_DNA"/>
</dbReference>
<dbReference type="Gene3D" id="2.60.120.10">
    <property type="entry name" value="Jelly Rolls"/>
    <property type="match status" value="1"/>
</dbReference>